<gene>
    <name evidence="2" type="ORF">XENOCAPTIV_022799</name>
</gene>
<accession>A0ABV0S3T3</accession>
<evidence type="ECO:0000313" key="2">
    <source>
        <dbReference type="EMBL" id="MEQ2214880.1"/>
    </source>
</evidence>
<keyword evidence="1" id="KW-0472">Membrane</keyword>
<keyword evidence="1" id="KW-1133">Transmembrane helix</keyword>
<feature type="transmembrane region" description="Helical" evidence="1">
    <location>
        <begin position="140"/>
        <end position="163"/>
    </location>
</feature>
<evidence type="ECO:0000313" key="3">
    <source>
        <dbReference type="Proteomes" id="UP001434883"/>
    </source>
</evidence>
<evidence type="ECO:0000256" key="1">
    <source>
        <dbReference type="SAM" id="Phobius"/>
    </source>
</evidence>
<organism evidence="2 3">
    <name type="scientific">Xenoophorus captivus</name>
    <dbReference type="NCBI Taxonomy" id="1517983"/>
    <lineage>
        <taxon>Eukaryota</taxon>
        <taxon>Metazoa</taxon>
        <taxon>Chordata</taxon>
        <taxon>Craniata</taxon>
        <taxon>Vertebrata</taxon>
        <taxon>Euteleostomi</taxon>
        <taxon>Actinopterygii</taxon>
        <taxon>Neopterygii</taxon>
        <taxon>Teleostei</taxon>
        <taxon>Neoteleostei</taxon>
        <taxon>Acanthomorphata</taxon>
        <taxon>Ovalentaria</taxon>
        <taxon>Atherinomorphae</taxon>
        <taxon>Cyprinodontiformes</taxon>
        <taxon>Goodeidae</taxon>
        <taxon>Xenoophorus</taxon>
    </lineage>
</organism>
<keyword evidence="1" id="KW-0812">Transmembrane</keyword>
<proteinExistence type="predicted"/>
<dbReference type="EMBL" id="JAHRIN010067730">
    <property type="protein sequence ID" value="MEQ2214880.1"/>
    <property type="molecule type" value="Genomic_DNA"/>
</dbReference>
<keyword evidence="3" id="KW-1185">Reference proteome</keyword>
<name>A0ABV0S3T3_9TELE</name>
<reference evidence="2 3" key="1">
    <citation type="submission" date="2021-06" db="EMBL/GenBank/DDBJ databases">
        <authorList>
            <person name="Palmer J.M."/>
        </authorList>
    </citation>
    <scope>NUCLEOTIDE SEQUENCE [LARGE SCALE GENOMIC DNA]</scope>
    <source>
        <strain evidence="2 3">XC_2019</strain>
        <tissue evidence="2">Muscle</tissue>
    </source>
</reference>
<protein>
    <submittedName>
        <fullName evidence="2">Uncharacterized protein</fullName>
    </submittedName>
</protein>
<sequence length="189" mass="21753">MFWTQIHYWVKVLHCAPSTKSFLQLPDTCKYQEGTNLYSGSPACRNPAYPPSNLAYTSLKETGRNKDYLTITSPVKLSLRGVTHLSPRNFHFFLIVRLIYTFRYMFPRATNIHLPLFLSISTSRIQFPDDRITPSCVSINLLNCASVIIGCIRVAWFIIMTFLDCKLTIYLEKRFLTSPHLVTSKSMNS</sequence>
<dbReference type="Proteomes" id="UP001434883">
    <property type="component" value="Unassembled WGS sequence"/>
</dbReference>
<comment type="caution">
    <text evidence="2">The sequence shown here is derived from an EMBL/GenBank/DDBJ whole genome shotgun (WGS) entry which is preliminary data.</text>
</comment>